<proteinExistence type="inferred from homology"/>
<evidence type="ECO:0000256" key="4">
    <source>
        <dbReference type="ARBA" id="ARBA00022827"/>
    </source>
</evidence>
<evidence type="ECO:0000259" key="6">
    <source>
        <dbReference type="Pfam" id="PF00441"/>
    </source>
</evidence>
<keyword evidence="4" id="KW-0274">FAD</keyword>
<gene>
    <name evidence="9" type="ordered locus">BC1003_4724</name>
</gene>
<dbReference type="InterPro" id="IPR037069">
    <property type="entry name" value="AcylCoA_DH/ox_N_sf"/>
</dbReference>
<dbReference type="SUPFAM" id="SSF56645">
    <property type="entry name" value="Acyl-CoA dehydrogenase NM domain-like"/>
    <property type="match status" value="1"/>
</dbReference>
<evidence type="ECO:0000256" key="3">
    <source>
        <dbReference type="ARBA" id="ARBA00022630"/>
    </source>
</evidence>
<evidence type="ECO:0000256" key="1">
    <source>
        <dbReference type="ARBA" id="ARBA00001974"/>
    </source>
</evidence>
<keyword evidence="5" id="KW-0560">Oxidoreductase</keyword>
<comment type="similarity">
    <text evidence="2">Belongs to the acyl-CoA dehydrogenase family.</text>
</comment>
<dbReference type="GO" id="GO:0003995">
    <property type="term" value="F:acyl-CoA dehydrogenase activity"/>
    <property type="evidence" value="ECO:0007669"/>
    <property type="project" value="TreeGrafter"/>
</dbReference>
<dbReference type="PANTHER" id="PTHR43884:SF20">
    <property type="entry name" value="ACYL-COA DEHYDROGENASE FADE28"/>
    <property type="match status" value="1"/>
</dbReference>
<dbReference type="Gene3D" id="1.20.140.10">
    <property type="entry name" value="Butyryl-CoA Dehydrogenase, subunit A, domain 3"/>
    <property type="match status" value="1"/>
</dbReference>
<dbReference type="eggNOG" id="COG1960">
    <property type="taxonomic scope" value="Bacteria"/>
</dbReference>
<accession>E1TH98</accession>
<organism evidence="9">
    <name type="scientific">Burkholderia sp. (strain CCGE1003)</name>
    <dbReference type="NCBI Taxonomy" id="640512"/>
    <lineage>
        <taxon>Bacteria</taxon>
        <taxon>Pseudomonadati</taxon>
        <taxon>Pseudomonadota</taxon>
        <taxon>Betaproteobacteria</taxon>
        <taxon>Burkholderiales</taxon>
        <taxon>Burkholderiaceae</taxon>
        <taxon>Burkholderia</taxon>
    </lineage>
</organism>
<dbReference type="InterPro" id="IPR009100">
    <property type="entry name" value="AcylCoA_DH/oxidase_NM_dom_sf"/>
</dbReference>
<dbReference type="KEGG" id="bgf:BC1003_4724"/>
<dbReference type="InterPro" id="IPR009075">
    <property type="entry name" value="AcylCo_DH/oxidase_C"/>
</dbReference>
<dbReference type="AlphaFoldDB" id="E1TH98"/>
<dbReference type="CDD" id="cd00567">
    <property type="entry name" value="ACAD"/>
    <property type="match status" value="1"/>
</dbReference>
<dbReference type="Pfam" id="PF02771">
    <property type="entry name" value="Acyl-CoA_dh_N"/>
    <property type="match status" value="1"/>
</dbReference>
<dbReference type="SUPFAM" id="SSF47203">
    <property type="entry name" value="Acyl-CoA dehydrogenase C-terminal domain-like"/>
    <property type="match status" value="1"/>
</dbReference>
<dbReference type="Pfam" id="PF00441">
    <property type="entry name" value="Acyl-CoA_dh_1"/>
    <property type="match status" value="1"/>
</dbReference>
<sequence length="384" mass="40949">MNFNLNAEQQLLQDSVRRFVERAYSFEARTALINTRSTCDAAHWQTFAANGWLAAALPDAYGGLGGTLLDTVLIAHEFGRGLVTQPYLGCAVLAAQTLLAAGTPSQNERWLPQLADGSRKFALAYSEAQSRGFPETVSLRASATSHGYSLSGSKTLVLGGADAHSFVVSAITPDADGITLFLVHADTPGLSRRVLPLHDGSFAAELTFGQVQVTRDAVLGEPGKGLPALRVGLAHATAALCAELVGGMEKAIELTAEYLKVRKQFGVPIASFQVLQHRIADMAAEMELGRSMLYALLESIEHGDEPARLRAVSQAKSIVGRAARFVCAQAIQLHGGIGMTEEYQVGHFYKRAVVADVLLGSGDAHDAVCAAQLQKDLLEKENHA</sequence>
<dbReference type="Gene3D" id="1.10.540.10">
    <property type="entry name" value="Acyl-CoA dehydrogenase/oxidase, N-terminal domain"/>
    <property type="match status" value="1"/>
</dbReference>
<dbReference type="Gene3D" id="2.40.110.10">
    <property type="entry name" value="Butyryl-CoA Dehydrogenase, subunit A, domain 2"/>
    <property type="match status" value="1"/>
</dbReference>
<dbReference type="HOGENOM" id="CLU_018204_5_2_4"/>
<evidence type="ECO:0000256" key="2">
    <source>
        <dbReference type="ARBA" id="ARBA00009347"/>
    </source>
</evidence>
<dbReference type="InterPro" id="IPR036250">
    <property type="entry name" value="AcylCo_DH-like_C"/>
</dbReference>
<feature type="domain" description="Acyl-CoA dehydrogenase/oxidase N-terminal" evidence="8">
    <location>
        <begin position="7"/>
        <end position="117"/>
    </location>
</feature>
<dbReference type="EMBL" id="CP002218">
    <property type="protein sequence ID" value="ADN60655.1"/>
    <property type="molecule type" value="Genomic_DNA"/>
</dbReference>
<dbReference type="STRING" id="640512.BC1003_4724"/>
<dbReference type="InterPro" id="IPR046373">
    <property type="entry name" value="Acyl-CoA_Oxase/DH_mid-dom_sf"/>
</dbReference>
<protein>
    <submittedName>
        <fullName evidence="9">Acyl-CoA dehydrogenase domain-containing protein</fullName>
    </submittedName>
</protein>
<keyword evidence="3" id="KW-0285">Flavoprotein</keyword>
<dbReference type="InterPro" id="IPR006091">
    <property type="entry name" value="Acyl-CoA_Oxase/DH_mid-dom"/>
</dbReference>
<reference evidence="9" key="1">
    <citation type="submission" date="2010-09" db="EMBL/GenBank/DDBJ databases">
        <title>Complete sequence of chromosome2 of Burkholderia sp. CCGE1003.</title>
        <authorList>
            <consortium name="US DOE Joint Genome Institute"/>
            <person name="Lucas S."/>
            <person name="Copeland A."/>
            <person name="Lapidus A."/>
            <person name="Cheng J.-F."/>
            <person name="Bruce D."/>
            <person name="Goodwin L."/>
            <person name="Pitluck S."/>
            <person name="Daligault H."/>
            <person name="Davenport K."/>
            <person name="Detter J.C."/>
            <person name="Han C."/>
            <person name="Tapia R."/>
            <person name="Land M."/>
            <person name="Hauser L."/>
            <person name="Jeffries C."/>
            <person name="Kyrpides N."/>
            <person name="Ivanova N."/>
            <person name="Ovchinnikova G."/>
            <person name="Martinez-Romero E."/>
            <person name="Rogel M.A."/>
            <person name="Auchtung J."/>
            <person name="Tiedje J.M."/>
            <person name="Woyke T."/>
        </authorList>
    </citation>
    <scope>NUCLEOTIDE SEQUENCE</scope>
    <source>
        <strain evidence="9">CCGE1003</strain>
    </source>
</reference>
<dbReference type="PANTHER" id="PTHR43884">
    <property type="entry name" value="ACYL-COA DEHYDROGENASE"/>
    <property type="match status" value="1"/>
</dbReference>
<evidence type="ECO:0000259" key="7">
    <source>
        <dbReference type="Pfam" id="PF02770"/>
    </source>
</evidence>
<evidence type="ECO:0000259" key="8">
    <source>
        <dbReference type="Pfam" id="PF02771"/>
    </source>
</evidence>
<comment type="cofactor">
    <cofactor evidence="1">
        <name>FAD</name>
        <dbReference type="ChEBI" id="CHEBI:57692"/>
    </cofactor>
</comment>
<name>E1TH98_BURSG</name>
<dbReference type="GO" id="GO:0050660">
    <property type="term" value="F:flavin adenine dinucleotide binding"/>
    <property type="evidence" value="ECO:0007669"/>
    <property type="project" value="InterPro"/>
</dbReference>
<dbReference type="InterPro" id="IPR013786">
    <property type="entry name" value="AcylCoA_DH/ox_N"/>
</dbReference>
<dbReference type="OrthoDB" id="9770681at2"/>
<feature type="domain" description="Acyl-CoA dehydrogenase/oxidase C-terminal" evidence="6">
    <location>
        <begin position="223"/>
        <end position="371"/>
    </location>
</feature>
<evidence type="ECO:0000313" key="9">
    <source>
        <dbReference type="EMBL" id="ADN60655.1"/>
    </source>
</evidence>
<feature type="domain" description="Acyl-CoA oxidase/dehydrogenase middle" evidence="7">
    <location>
        <begin position="122"/>
        <end position="196"/>
    </location>
</feature>
<evidence type="ECO:0000256" key="5">
    <source>
        <dbReference type="ARBA" id="ARBA00023002"/>
    </source>
</evidence>
<dbReference type="Pfam" id="PF02770">
    <property type="entry name" value="Acyl-CoA_dh_M"/>
    <property type="match status" value="1"/>
</dbReference>